<reference evidence="2 3" key="1">
    <citation type="submission" date="2024-01" db="EMBL/GenBank/DDBJ databases">
        <title>Genome assemblies of Stephania.</title>
        <authorList>
            <person name="Yang L."/>
        </authorList>
    </citation>
    <scope>NUCLEOTIDE SEQUENCE [LARGE SCALE GENOMIC DNA]</scope>
    <source>
        <strain evidence="2">JXDWG</strain>
        <tissue evidence="2">Leaf</tissue>
    </source>
</reference>
<dbReference type="Proteomes" id="UP001419268">
    <property type="component" value="Unassembled WGS sequence"/>
</dbReference>
<evidence type="ECO:0008006" key="4">
    <source>
        <dbReference type="Google" id="ProtNLM"/>
    </source>
</evidence>
<protein>
    <recommendedName>
        <fullName evidence="4">Small auxin up regulated protein</fullName>
    </recommendedName>
</protein>
<name>A0AAP0I9Z9_9MAGN</name>
<dbReference type="PANTHER" id="PTHR31374">
    <property type="entry name" value="AUXIN-INDUCED PROTEIN-LIKE-RELATED"/>
    <property type="match status" value="1"/>
</dbReference>
<comment type="similarity">
    <text evidence="1">Belongs to the ARG7 family.</text>
</comment>
<dbReference type="GO" id="GO:0009733">
    <property type="term" value="P:response to auxin"/>
    <property type="evidence" value="ECO:0007669"/>
    <property type="project" value="InterPro"/>
</dbReference>
<evidence type="ECO:0000313" key="2">
    <source>
        <dbReference type="EMBL" id="KAK9111529.1"/>
    </source>
</evidence>
<evidence type="ECO:0000256" key="1">
    <source>
        <dbReference type="ARBA" id="ARBA00006974"/>
    </source>
</evidence>
<dbReference type="PANTHER" id="PTHR31374:SF228">
    <property type="entry name" value="SAUR FAMILY PROTEIN"/>
    <property type="match status" value="1"/>
</dbReference>
<sequence length="137" mass="15585">MLFVPQRILHSNEEEAKRKEKKKMKAKKGWLAVKVGLEDDKLERLVIPMSYLHNPLFKPLMERAREVYGYRTSGPLRLPCSVDEFLSLRSRIEGQTLSSLGLVYDQHPRSTDPRIKAQVGLTSGIRADGSAGIRHIC</sequence>
<organism evidence="2 3">
    <name type="scientific">Stephania cephalantha</name>
    <dbReference type="NCBI Taxonomy" id="152367"/>
    <lineage>
        <taxon>Eukaryota</taxon>
        <taxon>Viridiplantae</taxon>
        <taxon>Streptophyta</taxon>
        <taxon>Embryophyta</taxon>
        <taxon>Tracheophyta</taxon>
        <taxon>Spermatophyta</taxon>
        <taxon>Magnoliopsida</taxon>
        <taxon>Ranunculales</taxon>
        <taxon>Menispermaceae</taxon>
        <taxon>Menispermoideae</taxon>
        <taxon>Cissampelideae</taxon>
        <taxon>Stephania</taxon>
    </lineage>
</organism>
<dbReference type="InterPro" id="IPR003676">
    <property type="entry name" value="SAUR_fam"/>
</dbReference>
<evidence type="ECO:0000313" key="3">
    <source>
        <dbReference type="Proteomes" id="UP001419268"/>
    </source>
</evidence>
<dbReference type="AlphaFoldDB" id="A0AAP0I9Z9"/>
<dbReference type="EMBL" id="JBBNAG010000008">
    <property type="protein sequence ID" value="KAK9111529.1"/>
    <property type="molecule type" value="Genomic_DNA"/>
</dbReference>
<keyword evidence="3" id="KW-1185">Reference proteome</keyword>
<gene>
    <name evidence="2" type="ORF">Scep_019048</name>
</gene>
<proteinExistence type="inferred from homology"/>
<comment type="caution">
    <text evidence="2">The sequence shown here is derived from an EMBL/GenBank/DDBJ whole genome shotgun (WGS) entry which is preliminary data.</text>
</comment>
<accession>A0AAP0I9Z9</accession>
<dbReference type="Pfam" id="PF02519">
    <property type="entry name" value="Auxin_inducible"/>
    <property type="match status" value="1"/>
</dbReference>